<evidence type="ECO:0000313" key="7">
    <source>
        <dbReference type="Proteomes" id="UP001152519"/>
    </source>
</evidence>
<sequence length="309" mass="32610">METLAHVPLIARYRPDWFRELGSRQAPGTTLVTLSGAIRSPGVYEVPMGSPVGQALAAGGGPTRRLGAVLAGGFFGSWLPVPLDPAAPARGAGVLVALPEDTCGLAETAAALAYLGSQSARQCGPCMFGVPSVAEDFAELAWGRPCWSGSTGGSGSSPAAAPAATPTAPPAWLPPPSRSSPTTSTSTSGTDRAPTPTTPWCFPCRMPARPRRRSGDEPRTRTEHRFRRLRRPRSVRRTAARAHRSGRMGLPRTTGRRYSFRTGRPRPPRGCGLPGAGPAPDLRRPRGATVRAPALSAPYARDFHGVREK</sequence>
<protein>
    <recommendedName>
        <fullName evidence="5">Soluble ligand binding domain-containing protein</fullName>
    </recommendedName>
</protein>
<evidence type="ECO:0000256" key="3">
    <source>
        <dbReference type="ARBA" id="ARBA00023014"/>
    </source>
</evidence>
<organism evidence="6 7">
    <name type="scientific">Actinacidiphila cocklensis</name>
    <dbReference type="NCBI Taxonomy" id="887465"/>
    <lineage>
        <taxon>Bacteria</taxon>
        <taxon>Bacillati</taxon>
        <taxon>Actinomycetota</taxon>
        <taxon>Actinomycetes</taxon>
        <taxon>Kitasatosporales</taxon>
        <taxon>Streptomycetaceae</taxon>
        <taxon>Actinacidiphila</taxon>
    </lineage>
</organism>
<evidence type="ECO:0000259" key="5">
    <source>
        <dbReference type="Pfam" id="PF10531"/>
    </source>
</evidence>
<dbReference type="GO" id="GO:0046872">
    <property type="term" value="F:metal ion binding"/>
    <property type="evidence" value="ECO:0007669"/>
    <property type="project" value="UniProtKB-KW"/>
</dbReference>
<dbReference type="PANTHER" id="PTHR43578:SF3">
    <property type="entry name" value="NADH-QUINONE OXIDOREDUCTASE SUBUNIT F"/>
    <property type="match status" value="1"/>
</dbReference>
<evidence type="ECO:0000256" key="4">
    <source>
        <dbReference type="SAM" id="MobiDB-lite"/>
    </source>
</evidence>
<feature type="compositionally biased region" description="Pro residues" evidence="4">
    <location>
        <begin position="167"/>
        <end position="178"/>
    </location>
</feature>
<proteinExistence type="predicted"/>
<dbReference type="EMBL" id="CAJSLV010000060">
    <property type="protein sequence ID" value="CAG6395226.1"/>
    <property type="molecule type" value="Genomic_DNA"/>
</dbReference>
<accession>A0A9W4GSX9</accession>
<feature type="compositionally biased region" description="Low complexity" evidence="4">
    <location>
        <begin position="156"/>
        <end position="166"/>
    </location>
</feature>
<dbReference type="Pfam" id="PF10531">
    <property type="entry name" value="SLBB"/>
    <property type="match status" value="1"/>
</dbReference>
<name>A0A9W4GSX9_9ACTN</name>
<feature type="compositionally biased region" description="Low complexity" evidence="4">
    <location>
        <begin position="179"/>
        <end position="188"/>
    </location>
</feature>
<comment type="caution">
    <text evidence="6">The sequence shown here is derived from an EMBL/GenBank/DDBJ whole genome shotgun (WGS) entry which is preliminary data.</text>
</comment>
<dbReference type="AlphaFoldDB" id="A0A9W4GSX9"/>
<dbReference type="SUPFAM" id="SSF142984">
    <property type="entry name" value="Nqo1 middle domain-like"/>
    <property type="match status" value="1"/>
</dbReference>
<evidence type="ECO:0000313" key="6">
    <source>
        <dbReference type="EMBL" id="CAG6395226.1"/>
    </source>
</evidence>
<keyword evidence="2" id="KW-0408">Iron</keyword>
<feature type="compositionally biased region" description="Basic and acidic residues" evidence="4">
    <location>
        <begin position="213"/>
        <end position="223"/>
    </location>
</feature>
<dbReference type="Proteomes" id="UP001152519">
    <property type="component" value="Unassembled WGS sequence"/>
</dbReference>
<evidence type="ECO:0000256" key="2">
    <source>
        <dbReference type="ARBA" id="ARBA00023004"/>
    </source>
</evidence>
<keyword evidence="1" id="KW-0479">Metal-binding</keyword>
<dbReference type="Gene3D" id="3.10.20.600">
    <property type="match status" value="1"/>
</dbReference>
<keyword evidence="3" id="KW-0411">Iron-sulfur</keyword>
<feature type="compositionally biased region" description="Basic residues" evidence="4">
    <location>
        <begin position="224"/>
        <end position="246"/>
    </location>
</feature>
<dbReference type="PANTHER" id="PTHR43578">
    <property type="entry name" value="NADH-QUINONE OXIDOREDUCTASE SUBUNIT F"/>
    <property type="match status" value="1"/>
</dbReference>
<keyword evidence="7" id="KW-1185">Reference proteome</keyword>
<feature type="compositionally biased region" description="Basic residues" evidence="4">
    <location>
        <begin position="254"/>
        <end position="267"/>
    </location>
</feature>
<dbReference type="InterPro" id="IPR019554">
    <property type="entry name" value="Soluble_ligand-bd"/>
</dbReference>
<gene>
    <name evidence="6" type="ORF">SCOCK_300035</name>
</gene>
<dbReference type="GO" id="GO:0051536">
    <property type="term" value="F:iron-sulfur cluster binding"/>
    <property type="evidence" value="ECO:0007669"/>
    <property type="project" value="UniProtKB-KW"/>
</dbReference>
<feature type="domain" description="Soluble ligand binding" evidence="5">
    <location>
        <begin position="32"/>
        <end position="65"/>
    </location>
</feature>
<reference evidence="6" key="1">
    <citation type="submission" date="2021-05" db="EMBL/GenBank/DDBJ databases">
        <authorList>
            <person name="Arsene-Ploetze F."/>
        </authorList>
    </citation>
    <scope>NUCLEOTIDE SEQUENCE</scope>
    <source>
        <strain evidence="6">DSM 42138</strain>
    </source>
</reference>
<evidence type="ECO:0000256" key="1">
    <source>
        <dbReference type="ARBA" id="ARBA00022723"/>
    </source>
</evidence>
<feature type="region of interest" description="Disordered" evidence="4">
    <location>
        <begin position="148"/>
        <end position="286"/>
    </location>
</feature>